<dbReference type="GO" id="GO:0005975">
    <property type="term" value="P:carbohydrate metabolic process"/>
    <property type="evidence" value="ECO:0007669"/>
    <property type="project" value="InterPro"/>
</dbReference>
<sequence length="1056" mass="118270">MADQFQASPTGYTIHDYTSQPPFASFLPGIAGPLGTPMWAFYVNRGQAIASFGAENKDHPLLEFQPANKAYRLTPLFGFRTFLKLRNHPSIPFYEPFAPWTPGRPLRTMQIELNELSLTESNEQVGLSVRVSYFILPGEPVAALVRQVALTNTGPRQLDLELLDGLPALIPFGVDNGALKHISRTIEAWMQVEGHEEGLPFYRLRASTADTAEVSTIQAGHFAFGWMERDSEVQPLPVLVDPDRVFACDTSLQSPVGFLASPLIDLLAAPQIAIGKTPCAFCAATSTLQPGQSLTLTALFGHTSSRAALHRHVQRLRNPALIADKRAEARALAEQITRPIATRSAEPLFDGYCRQSFLDNVLRGGKPERLGDPACPHIYYIYARKHGDLERDYNDFFLSAEYYSQGNGNFRDVAQNRRNDVWFWPEVEDFNIRLHLSLIQADGYNPLVLQGLRFVLPLHAQSALLQHSSSPGLLAPLLAEPFTPGGLLKALEDRSIPLNLPAVEFLNQALRAAEPQIQAVFGEGFWIDHWTYLLDFIESFAAIYPERLPKLLFETSLPYFVSPAIVEPRSEKYVLTETGPRQLHAVRHNPSRQEGWLRTEKGGGPIFYSRVIERLFLLALLKTATRDPWGMGVEMEAGKPGWYDALNGLPGLFGSSMPESYELLRLLRFLRQALADRDEPLHLPIEAETLLKDVLTILHDCPEADCRRWDLLATAREQYRRSVEAGVQGATVSLSAAEVVRALDRMIEDVSRGIARANSLGNGLPPTYFAWEMTVFELQKDPVTGEERCDAQGRPLLHAYGFRLRPLPPFLEGPVRALKTLPDTEARRLHTQVLNSPLWDSTLGMFKVNASLARESHEIGRARAFPPGWLENESIWLHMHYKYLLGLLQKGLFEEFYTLARTGLIPFRDPAQYGRSPLENSSFLVSSVHPDASLHGRGFVARLSGATAEFLHMWTLMTAGPQPFVFENGALHLRLRPALPGWLFPPDGRFEFTFLGHCHVTLYNPTRRNLFPGAAIAITLHTDNAEHSHTFKGPDLPPPYAAWVREGHVRNLELVF</sequence>
<comment type="caution">
    <text evidence="1">The sequence shown here is derived from an EMBL/GenBank/DDBJ whole genome shotgun (WGS) entry which is preliminary data.</text>
</comment>
<gene>
    <name evidence="1" type="ORF">ENQ20_13165</name>
</gene>
<evidence type="ECO:0000313" key="1">
    <source>
        <dbReference type="EMBL" id="HDX32418.1"/>
    </source>
</evidence>
<dbReference type="AlphaFoldDB" id="A0A7C1FQA0"/>
<protein>
    <submittedName>
        <fullName evidence="1">Cellobiose phosphorylase</fullName>
    </submittedName>
</protein>
<dbReference type="SUPFAM" id="SSF48208">
    <property type="entry name" value="Six-hairpin glycosidases"/>
    <property type="match status" value="1"/>
</dbReference>
<reference evidence="1" key="1">
    <citation type="journal article" date="2020" name="mSystems">
        <title>Genome- and Community-Level Interaction Insights into Carbon Utilization and Element Cycling Functions of Hydrothermarchaeota in Hydrothermal Sediment.</title>
        <authorList>
            <person name="Zhou Z."/>
            <person name="Liu Y."/>
            <person name="Xu W."/>
            <person name="Pan J."/>
            <person name="Luo Z.H."/>
            <person name="Li M."/>
        </authorList>
    </citation>
    <scope>NUCLEOTIDE SEQUENCE [LARGE SCALE GENOMIC DNA]</scope>
    <source>
        <strain evidence="1">SpSt-289</strain>
    </source>
</reference>
<dbReference type="InterPro" id="IPR037018">
    <property type="entry name" value="GH65_N"/>
</dbReference>
<proteinExistence type="predicted"/>
<organism evidence="1">
    <name type="scientific">Caldilinea aerophila</name>
    <dbReference type="NCBI Taxonomy" id="133453"/>
    <lineage>
        <taxon>Bacteria</taxon>
        <taxon>Bacillati</taxon>
        <taxon>Chloroflexota</taxon>
        <taxon>Caldilineae</taxon>
        <taxon>Caldilineales</taxon>
        <taxon>Caldilineaceae</taxon>
        <taxon>Caldilinea</taxon>
    </lineage>
</organism>
<accession>A0A7C1FQA0</accession>
<dbReference type="GO" id="GO:0003824">
    <property type="term" value="F:catalytic activity"/>
    <property type="evidence" value="ECO:0007669"/>
    <property type="project" value="UniProtKB-ARBA"/>
</dbReference>
<dbReference type="InterPro" id="IPR008928">
    <property type="entry name" value="6-hairpin_glycosidase_sf"/>
</dbReference>
<name>A0A7C1FQA0_9CHLR</name>
<dbReference type="Gene3D" id="2.70.98.40">
    <property type="entry name" value="Glycoside hydrolase, family 65, N-terminal domain"/>
    <property type="match status" value="1"/>
</dbReference>
<dbReference type="EMBL" id="DSMG01000133">
    <property type="protein sequence ID" value="HDX32418.1"/>
    <property type="molecule type" value="Genomic_DNA"/>
</dbReference>